<dbReference type="RefSeq" id="WP_400256254.1">
    <property type="nucleotide sequence ID" value="NZ_CAYAYE010000015.1"/>
</dbReference>
<evidence type="ECO:0000256" key="1">
    <source>
        <dbReference type="ARBA" id="ARBA00000012"/>
    </source>
</evidence>
<keyword evidence="10" id="KW-0479">Metal-binding</keyword>
<feature type="domain" description="Mur ligase central" evidence="20">
    <location>
        <begin position="44"/>
        <end position="262"/>
    </location>
</feature>
<dbReference type="GO" id="GO:0008841">
    <property type="term" value="F:dihydrofolate synthase activity"/>
    <property type="evidence" value="ECO:0007669"/>
    <property type="project" value="TreeGrafter"/>
</dbReference>
<evidence type="ECO:0000259" key="19">
    <source>
        <dbReference type="Pfam" id="PF02875"/>
    </source>
</evidence>
<dbReference type="Proteomes" id="UP000752814">
    <property type="component" value="Unassembled WGS sequence"/>
</dbReference>
<evidence type="ECO:0000256" key="14">
    <source>
        <dbReference type="ARBA" id="ARBA00022909"/>
    </source>
</evidence>
<evidence type="ECO:0000256" key="10">
    <source>
        <dbReference type="ARBA" id="ARBA00022723"/>
    </source>
</evidence>
<dbReference type="SUPFAM" id="SSF53244">
    <property type="entry name" value="MurD-like peptide ligases, peptide-binding domain"/>
    <property type="match status" value="1"/>
</dbReference>
<keyword evidence="12" id="KW-0067">ATP-binding</keyword>
<evidence type="ECO:0000256" key="12">
    <source>
        <dbReference type="ARBA" id="ARBA00022840"/>
    </source>
</evidence>
<dbReference type="InterPro" id="IPR001645">
    <property type="entry name" value="Folylpolyglutamate_synth"/>
</dbReference>
<evidence type="ECO:0000256" key="3">
    <source>
        <dbReference type="ARBA" id="ARBA00004763"/>
    </source>
</evidence>
<keyword evidence="14" id="KW-0289">Folate biosynthesis</keyword>
<comment type="cofactor">
    <cofactor evidence="2">
        <name>Mg(2+)</name>
        <dbReference type="ChEBI" id="CHEBI:18420"/>
    </cofactor>
</comment>
<evidence type="ECO:0000256" key="5">
    <source>
        <dbReference type="ARBA" id="ARBA00008276"/>
    </source>
</evidence>
<comment type="similarity">
    <text evidence="5">Belongs to the folylpolyglutamate synthase family.</text>
</comment>
<dbReference type="InterPro" id="IPR018109">
    <property type="entry name" value="Folylpolyglutamate_synth_CS"/>
</dbReference>
<evidence type="ECO:0000259" key="20">
    <source>
        <dbReference type="Pfam" id="PF08245"/>
    </source>
</evidence>
<comment type="pathway">
    <text evidence="3">Cofactor biosynthesis; tetrahydrofolate biosynthesis; 7,8-dihydrofolate from 2-amino-4-hydroxy-6-hydroxymethyl-7,8-dihydropteridine diphosphate and 4-aminobenzoate: step 1/2.</text>
</comment>
<comment type="caution">
    <text evidence="21">The sequence shown here is derived from an EMBL/GenBank/DDBJ whole genome shotgun (WGS) entry which is preliminary data.</text>
</comment>
<dbReference type="Pfam" id="PF02875">
    <property type="entry name" value="Mur_ligase_C"/>
    <property type="match status" value="1"/>
</dbReference>
<dbReference type="InterPro" id="IPR036565">
    <property type="entry name" value="Mur-like_cat_sf"/>
</dbReference>
<evidence type="ECO:0000256" key="7">
    <source>
        <dbReference type="ARBA" id="ARBA00012458"/>
    </source>
</evidence>
<dbReference type="EMBL" id="LVVT01000001">
    <property type="protein sequence ID" value="TQS84738.1"/>
    <property type="molecule type" value="Genomic_DNA"/>
</dbReference>
<sequence>MNRREVLEWLFAQEASGIKFGLENTKELLKRMGNPHEKFKSVHIAGTNGKGSVSAMTESVLRESGYITGLYTSPHLVDFSERIRVCGEKISDSEFLELAEDVKYHADKMLSESKKLTFFELTTAIAFAHFARRGVEIAVIEVGMGGRLDSTNVISPEVCAITPISMEHAEFLGDTLAKIAAEKAGIIKPGIPVVCSKQPDDVIKVIRSKTDMLIVAGENSKFEIISSDSNGTEIFSDAVGMNLSVPLIGSYQGDNCALAVIMLRELMNRGFYIPDEAFLRGLQNTKWPGRLETVSFNPRIIIDCTHTPAGAEVVASEVKRIFGNVILIFGILKDKDVKAVAEKFGAISEKAFIVTPDSKRALSAEQASKYFELYTKVQICPSLKCAISAAKENAGSNGTILITGSLYMAGEAMEVLNVSESIL</sequence>
<evidence type="ECO:0000256" key="2">
    <source>
        <dbReference type="ARBA" id="ARBA00001946"/>
    </source>
</evidence>
<dbReference type="PANTHER" id="PTHR11136:SF0">
    <property type="entry name" value="DIHYDROFOLATE SYNTHETASE-RELATED"/>
    <property type="match status" value="1"/>
</dbReference>
<evidence type="ECO:0000256" key="6">
    <source>
        <dbReference type="ARBA" id="ARBA00009951"/>
    </source>
</evidence>
<dbReference type="NCBIfam" id="TIGR01499">
    <property type="entry name" value="folC"/>
    <property type="match status" value="1"/>
</dbReference>
<dbReference type="GO" id="GO:0046656">
    <property type="term" value="P:folic acid biosynthetic process"/>
    <property type="evidence" value="ECO:0007669"/>
    <property type="project" value="UniProtKB-KW"/>
</dbReference>
<keyword evidence="11" id="KW-0547">Nucleotide-binding</keyword>
<name>A0A8J8TFA9_9ARCH</name>
<gene>
    <name evidence="21" type="ORF">A3207_01515</name>
</gene>
<comment type="similarity">
    <text evidence="6">In the C-terminal section; belongs to the DHPS family.</text>
</comment>
<dbReference type="InterPro" id="IPR004101">
    <property type="entry name" value="Mur_ligase_C"/>
</dbReference>
<evidence type="ECO:0000256" key="17">
    <source>
        <dbReference type="ARBA" id="ARBA00060901"/>
    </source>
</evidence>
<keyword evidence="9" id="KW-0436">Ligase</keyword>
<protein>
    <recommendedName>
        <fullName evidence="18">Probable bifunctional folylpolyglutamate synthase/dihydropteroate synthase</fullName>
        <ecNumber evidence="7">2.5.1.15</ecNumber>
        <ecNumber evidence="8">6.3.2.17</ecNumber>
    </recommendedName>
</protein>
<evidence type="ECO:0000256" key="18">
    <source>
        <dbReference type="ARBA" id="ARBA00068433"/>
    </source>
</evidence>
<comment type="pathway">
    <text evidence="4">Cofactor biosynthesis; tetrahydrofolylpolyglutamate biosynthesis.</text>
</comment>
<accession>A0A8J8TFA9</accession>
<dbReference type="SUPFAM" id="SSF53623">
    <property type="entry name" value="MurD-like peptide ligases, catalytic domain"/>
    <property type="match status" value="1"/>
</dbReference>
<comment type="function">
    <text evidence="16">Can complement an H.volcanii mutant strain that is thymidine auxotroph because it lacks the two dihydrofolate reductase genes encoded by hdrA and hdrB.</text>
</comment>
<organism evidence="21 22">
    <name type="scientific">Candidatus Methanomassiliicoccus intestinalis</name>
    <dbReference type="NCBI Taxonomy" id="1406512"/>
    <lineage>
        <taxon>Archaea</taxon>
        <taxon>Methanobacteriati</taxon>
        <taxon>Thermoplasmatota</taxon>
        <taxon>Thermoplasmata</taxon>
        <taxon>Methanomassiliicoccales</taxon>
        <taxon>Methanomassiliicoccaceae</taxon>
        <taxon>Methanomassiliicoccus</taxon>
    </lineage>
</organism>
<evidence type="ECO:0000256" key="15">
    <source>
        <dbReference type="ARBA" id="ARBA00047493"/>
    </source>
</evidence>
<dbReference type="GO" id="GO:0005524">
    <property type="term" value="F:ATP binding"/>
    <property type="evidence" value="ECO:0007669"/>
    <property type="project" value="UniProtKB-KW"/>
</dbReference>
<dbReference type="EC" id="6.3.2.17" evidence="8"/>
<dbReference type="PROSITE" id="PS01011">
    <property type="entry name" value="FOLYLPOLYGLU_SYNT_1"/>
    <property type="match status" value="1"/>
</dbReference>
<dbReference type="PIRSF" id="PIRSF001563">
    <property type="entry name" value="Folylpolyglu_synth"/>
    <property type="match status" value="1"/>
</dbReference>
<evidence type="ECO:0000256" key="11">
    <source>
        <dbReference type="ARBA" id="ARBA00022741"/>
    </source>
</evidence>
<evidence type="ECO:0000256" key="4">
    <source>
        <dbReference type="ARBA" id="ARBA00005150"/>
    </source>
</evidence>
<evidence type="ECO:0000313" key="21">
    <source>
        <dbReference type="EMBL" id="TQS84738.1"/>
    </source>
</evidence>
<evidence type="ECO:0000256" key="8">
    <source>
        <dbReference type="ARBA" id="ARBA00013025"/>
    </source>
</evidence>
<keyword evidence="13" id="KW-0460">Magnesium</keyword>
<dbReference type="EC" id="2.5.1.15" evidence="7"/>
<dbReference type="GO" id="GO:0004326">
    <property type="term" value="F:tetrahydrofolylpolyglutamate synthase activity"/>
    <property type="evidence" value="ECO:0007669"/>
    <property type="project" value="UniProtKB-EC"/>
</dbReference>
<evidence type="ECO:0000256" key="13">
    <source>
        <dbReference type="ARBA" id="ARBA00022842"/>
    </source>
</evidence>
<reference evidence="21" key="1">
    <citation type="submission" date="2016-03" db="EMBL/GenBank/DDBJ databases">
        <authorList>
            <person name="Borrel G."/>
            <person name="Mccann A."/>
            <person name="O'Toole P.W."/>
        </authorList>
    </citation>
    <scope>NUCLEOTIDE SEQUENCE</scope>
    <source>
        <strain evidence="21">183</strain>
    </source>
</reference>
<comment type="catalytic activity">
    <reaction evidence="1">
        <text>(7,8-dihydropterin-6-yl)methyl diphosphate + 4-aminobenzoate = 7,8-dihydropteroate + diphosphate</text>
        <dbReference type="Rhea" id="RHEA:19949"/>
        <dbReference type="ChEBI" id="CHEBI:17836"/>
        <dbReference type="ChEBI" id="CHEBI:17839"/>
        <dbReference type="ChEBI" id="CHEBI:33019"/>
        <dbReference type="ChEBI" id="CHEBI:72950"/>
        <dbReference type="EC" id="2.5.1.15"/>
    </reaction>
</comment>
<dbReference type="Gene3D" id="3.40.1190.10">
    <property type="entry name" value="Mur-like, catalytic domain"/>
    <property type="match status" value="1"/>
</dbReference>
<dbReference type="PANTHER" id="PTHR11136">
    <property type="entry name" value="FOLYLPOLYGLUTAMATE SYNTHASE-RELATED"/>
    <property type="match status" value="1"/>
</dbReference>
<dbReference type="InterPro" id="IPR036615">
    <property type="entry name" value="Mur_ligase_C_dom_sf"/>
</dbReference>
<dbReference type="AlphaFoldDB" id="A0A8J8TFA9"/>
<comment type="similarity">
    <text evidence="17">In the N-terminal section; belongs to the folylpolyglutamate synthase family.</text>
</comment>
<feature type="domain" description="Mur ligase C-terminal" evidence="19">
    <location>
        <begin position="289"/>
        <end position="405"/>
    </location>
</feature>
<dbReference type="GO" id="GO:0004156">
    <property type="term" value="F:dihydropteroate synthase activity"/>
    <property type="evidence" value="ECO:0007669"/>
    <property type="project" value="UniProtKB-EC"/>
</dbReference>
<dbReference type="InterPro" id="IPR013221">
    <property type="entry name" value="Mur_ligase_cen"/>
</dbReference>
<dbReference type="GO" id="GO:0046872">
    <property type="term" value="F:metal ion binding"/>
    <property type="evidence" value="ECO:0007669"/>
    <property type="project" value="UniProtKB-KW"/>
</dbReference>
<dbReference type="Gene3D" id="3.90.190.20">
    <property type="entry name" value="Mur ligase, C-terminal domain"/>
    <property type="match status" value="1"/>
</dbReference>
<dbReference type="FunFam" id="3.40.1190.10:FF:000011">
    <property type="entry name" value="Folylpolyglutamate synthase/dihydrofolate synthase"/>
    <property type="match status" value="1"/>
</dbReference>
<comment type="catalytic activity">
    <reaction evidence="15">
        <text>(6S)-5,6,7,8-tetrahydrofolyl-(gamma-L-Glu)(n) + L-glutamate + ATP = (6S)-5,6,7,8-tetrahydrofolyl-(gamma-L-Glu)(n+1) + ADP + phosphate + H(+)</text>
        <dbReference type="Rhea" id="RHEA:10580"/>
        <dbReference type="Rhea" id="RHEA-COMP:14738"/>
        <dbReference type="Rhea" id="RHEA-COMP:14740"/>
        <dbReference type="ChEBI" id="CHEBI:15378"/>
        <dbReference type="ChEBI" id="CHEBI:29985"/>
        <dbReference type="ChEBI" id="CHEBI:30616"/>
        <dbReference type="ChEBI" id="CHEBI:43474"/>
        <dbReference type="ChEBI" id="CHEBI:141005"/>
        <dbReference type="ChEBI" id="CHEBI:456216"/>
        <dbReference type="EC" id="6.3.2.17"/>
    </reaction>
</comment>
<dbReference type="GO" id="GO:0005737">
    <property type="term" value="C:cytoplasm"/>
    <property type="evidence" value="ECO:0007669"/>
    <property type="project" value="TreeGrafter"/>
</dbReference>
<evidence type="ECO:0000256" key="9">
    <source>
        <dbReference type="ARBA" id="ARBA00022598"/>
    </source>
</evidence>
<dbReference type="Pfam" id="PF08245">
    <property type="entry name" value="Mur_ligase_M"/>
    <property type="match status" value="1"/>
</dbReference>
<evidence type="ECO:0000313" key="22">
    <source>
        <dbReference type="Proteomes" id="UP000752814"/>
    </source>
</evidence>
<evidence type="ECO:0000256" key="16">
    <source>
        <dbReference type="ARBA" id="ARBA00057011"/>
    </source>
</evidence>
<proteinExistence type="inferred from homology"/>
<dbReference type="PROSITE" id="PS01012">
    <property type="entry name" value="FOLYLPOLYGLU_SYNT_2"/>
    <property type="match status" value="1"/>
</dbReference>